<keyword evidence="2" id="KW-1185">Reference proteome</keyword>
<evidence type="ECO:0000313" key="2">
    <source>
        <dbReference type="Proteomes" id="UP001497680"/>
    </source>
</evidence>
<dbReference type="EMBL" id="MU394385">
    <property type="protein sequence ID" value="KAI6081830.1"/>
    <property type="molecule type" value="Genomic_DNA"/>
</dbReference>
<reference evidence="1 2" key="1">
    <citation type="journal article" date="2022" name="New Phytol.">
        <title>Ecological generalism drives hyperdiversity of secondary metabolite gene clusters in xylarialean endophytes.</title>
        <authorList>
            <person name="Franco M.E.E."/>
            <person name="Wisecaver J.H."/>
            <person name="Arnold A.E."/>
            <person name="Ju Y.M."/>
            <person name="Slot J.C."/>
            <person name="Ahrendt S."/>
            <person name="Moore L.P."/>
            <person name="Eastman K.E."/>
            <person name="Scott K."/>
            <person name="Konkel Z."/>
            <person name="Mondo S.J."/>
            <person name="Kuo A."/>
            <person name="Hayes R.D."/>
            <person name="Haridas S."/>
            <person name="Andreopoulos B."/>
            <person name="Riley R."/>
            <person name="LaButti K."/>
            <person name="Pangilinan J."/>
            <person name="Lipzen A."/>
            <person name="Amirebrahimi M."/>
            <person name="Yan J."/>
            <person name="Adam C."/>
            <person name="Keymanesh K."/>
            <person name="Ng V."/>
            <person name="Louie K."/>
            <person name="Northen T."/>
            <person name="Drula E."/>
            <person name="Henrissat B."/>
            <person name="Hsieh H.M."/>
            <person name="Youens-Clark K."/>
            <person name="Lutzoni F."/>
            <person name="Miadlikowska J."/>
            <person name="Eastwood D.C."/>
            <person name="Hamelin R.C."/>
            <person name="Grigoriev I.V."/>
            <person name="U'Ren J.M."/>
        </authorList>
    </citation>
    <scope>NUCLEOTIDE SEQUENCE [LARGE SCALE GENOMIC DNA]</scope>
    <source>
        <strain evidence="1 2">ER1909</strain>
    </source>
</reference>
<proteinExistence type="predicted"/>
<comment type="caution">
    <text evidence="1">The sequence shown here is derived from an EMBL/GenBank/DDBJ whole genome shotgun (WGS) entry which is preliminary data.</text>
</comment>
<name>A0ACC0CNF8_9PEZI</name>
<organism evidence="1 2">
    <name type="scientific">Hypoxylon rubiginosum</name>
    <dbReference type="NCBI Taxonomy" id="110542"/>
    <lineage>
        <taxon>Eukaryota</taxon>
        <taxon>Fungi</taxon>
        <taxon>Dikarya</taxon>
        <taxon>Ascomycota</taxon>
        <taxon>Pezizomycotina</taxon>
        <taxon>Sordariomycetes</taxon>
        <taxon>Xylariomycetidae</taxon>
        <taxon>Xylariales</taxon>
        <taxon>Hypoxylaceae</taxon>
        <taxon>Hypoxylon</taxon>
    </lineage>
</organism>
<protein>
    <submittedName>
        <fullName evidence="1">Glucose-methanol-choline oxidoreductase-like protein</fullName>
    </submittedName>
</protein>
<accession>A0ACC0CNF8</accession>
<gene>
    <name evidence="1" type="ORF">F4821DRAFT_17602</name>
</gene>
<sequence>MATDDYDFVIVGGGTAGLVLANRLTEDSAVTVLVLEAGQDQSSDPRVTTPLLYATLMGSDADWDAVTEPQSSLYDKTIRIPYGRILGGSSAINGQVFVPTSKVAVDAWGELGNPGWSWDVLAPYFRKSFTLHCPPPGDPIYDHFHLDYVEPDVNGTSGPIDVTFPTDIDNPFPKAWIETMQSLGRAVTGDPFSGEITGAFTNLTSTDPVTHQRSDATSGYLKPVQDRKNLTVITGADVHRVILSGSSPEVIATGVQYVHDGQTKMVNAKEEVILSAGVMHSPKILELSGIGDPELLSSLNISVVIANKNVGENLQDHPMSGLSFEVRDGEKTLDDLLRQDPVAMEKAMKQYADSQSGPLATSGILSYAVLGLQDTSFDWMQDPLFSSASYPLSRAQKAYHIRLLQNPKEATATFCGQASQGNFGAEALSTLLQSGFLPGNYFTVAVYILQPLSRGYVHIRSADPSVPVKVDPRYLSHPLDIEVFARHMTYVSTIISTEPLASLLKPGGRRNASAPDDLTDLDAMKEYIKKTTLSSWHPTSTCSMLPADQGGVVNERLLVYGTRNLRVVDASVFPITTRGNSMATVYAVAERAADLIKEDLAVRRGL</sequence>
<evidence type="ECO:0000313" key="1">
    <source>
        <dbReference type="EMBL" id="KAI6081830.1"/>
    </source>
</evidence>
<dbReference type="Proteomes" id="UP001497680">
    <property type="component" value="Unassembled WGS sequence"/>
</dbReference>